<dbReference type="PROSITE" id="PS50862">
    <property type="entry name" value="AA_TRNA_LIGASE_II"/>
    <property type="match status" value="1"/>
</dbReference>
<accession>A0A2S5TB77</accession>
<dbReference type="InterPro" id="IPR002312">
    <property type="entry name" value="Asp/Asn-tRNA-synth_IIb"/>
</dbReference>
<dbReference type="InterPro" id="IPR004115">
    <property type="entry name" value="GAD-like_sf"/>
</dbReference>
<dbReference type="InterPro" id="IPR047090">
    <property type="entry name" value="AspRS_core"/>
</dbReference>
<dbReference type="GO" id="GO:0050560">
    <property type="term" value="F:aspartate-tRNA(Asn) ligase activity"/>
    <property type="evidence" value="ECO:0007669"/>
    <property type="project" value="UniProtKB-EC"/>
</dbReference>
<feature type="domain" description="Aminoacyl-transfer RNA synthetases class-II family profile" evidence="9">
    <location>
        <begin position="140"/>
        <end position="559"/>
    </location>
</feature>
<evidence type="ECO:0000256" key="8">
    <source>
        <dbReference type="HAMAP-Rule" id="MF_00044"/>
    </source>
</evidence>
<comment type="function">
    <text evidence="8">Aspartyl-tRNA synthetase with relaxed tRNA specificity since it is able to aspartylate not only its cognate tRNA(Asp) but also tRNA(Asn). Reaction proceeds in two steps: L-aspartate is first activated by ATP to form Asp-AMP and then transferred to the acceptor end of tRNA(Asp/Asn).</text>
</comment>
<dbReference type="GO" id="GO:0005524">
    <property type="term" value="F:ATP binding"/>
    <property type="evidence" value="ECO:0007669"/>
    <property type="project" value="UniProtKB-UniRule"/>
</dbReference>
<evidence type="ECO:0000313" key="10">
    <source>
        <dbReference type="EMBL" id="PPE72215.1"/>
    </source>
</evidence>
<feature type="region of interest" description="Aspartate" evidence="8">
    <location>
        <begin position="197"/>
        <end position="200"/>
    </location>
</feature>
<keyword evidence="5 8" id="KW-0067">ATP-binding</keyword>
<feature type="binding site" evidence="8">
    <location>
        <position position="493"/>
    </location>
    <ligand>
        <name>L-aspartate</name>
        <dbReference type="ChEBI" id="CHEBI:29991"/>
    </ligand>
</feature>
<dbReference type="Gene3D" id="2.40.50.140">
    <property type="entry name" value="Nucleic acid-binding proteins"/>
    <property type="match status" value="1"/>
</dbReference>
<dbReference type="GO" id="GO:0005737">
    <property type="term" value="C:cytoplasm"/>
    <property type="evidence" value="ECO:0007669"/>
    <property type="project" value="UniProtKB-SubCell"/>
</dbReference>
<dbReference type="PANTHER" id="PTHR22594:SF5">
    <property type="entry name" value="ASPARTATE--TRNA LIGASE, MITOCHONDRIAL"/>
    <property type="match status" value="1"/>
</dbReference>
<dbReference type="RefSeq" id="WP_104231970.1">
    <property type="nucleotide sequence ID" value="NZ_PSNW01000014.1"/>
</dbReference>
<dbReference type="CDD" id="cd00777">
    <property type="entry name" value="AspRS_core"/>
    <property type="match status" value="1"/>
</dbReference>
<feature type="binding site" evidence="8">
    <location>
        <position position="486"/>
    </location>
    <ligand>
        <name>ATP</name>
        <dbReference type="ChEBI" id="CHEBI:30616"/>
    </ligand>
</feature>
<protein>
    <recommendedName>
        <fullName evidence="8">Aspartate--tRNA(Asp/Asn) ligase</fullName>
        <ecNumber evidence="8">6.1.1.23</ecNumber>
    </recommendedName>
    <alternativeName>
        <fullName evidence="8">Aspartyl-tRNA synthetase</fullName>
        <shortName evidence="8">AspRS</shortName>
    </alternativeName>
    <alternativeName>
        <fullName evidence="8">Non-discriminating aspartyl-tRNA synthetase</fullName>
        <shortName evidence="8">ND-AspRS</shortName>
    </alternativeName>
</protein>
<dbReference type="InterPro" id="IPR045864">
    <property type="entry name" value="aa-tRNA-synth_II/BPL/LPL"/>
</dbReference>
<proteinExistence type="inferred from homology"/>
<keyword evidence="6 8" id="KW-0648">Protein biosynthesis</keyword>
<dbReference type="InterPro" id="IPR029351">
    <property type="entry name" value="GAD_dom"/>
</dbReference>
<feature type="site" description="Important for tRNA non-discrimination" evidence="8">
    <location>
        <position position="82"/>
    </location>
</feature>
<evidence type="ECO:0000256" key="2">
    <source>
        <dbReference type="ARBA" id="ARBA00022490"/>
    </source>
</evidence>
<feature type="binding site" evidence="8">
    <location>
        <position position="219"/>
    </location>
    <ligand>
        <name>L-aspartate</name>
        <dbReference type="ChEBI" id="CHEBI:29991"/>
    </ligand>
</feature>
<dbReference type="InterPro" id="IPR004365">
    <property type="entry name" value="NA-bd_OB_tRNA"/>
</dbReference>
<dbReference type="PANTHER" id="PTHR22594">
    <property type="entry name" value="ASPARTYL/LYSYL-TRNA SYNTHETASE"/>
    <property type="match status" value="1"/>
</dbReference>
<feature type="binding site" evidence="8">
    <location>
        <begin position="219"/>
        <end position="221"/>
    </location>
    <ligand>
        <name>ATP</name>
        <dbReference type="ChEBI" id="CHEBI:30616"/>
    </ligand>
</feature>
<dbReference type="PRINTS" id="PR01042">
    <property type="entry name" value="TRNASYNTHASP"/>
</dbReference>
<dbReference type="Gene3D" id="3.30.930.10">
    <property type="entry name" value="Bira Bifunctional Protein, Domain 2"/>
    <property type="match status" value="1"/>
</dbReference>
<dbReference type="InterPro" id="IPR006195">
    <property type="entry name" value="aa-tRNA-synth_II"/>
</dbReference>
<dbReference type="EC" id="6.1.1.23" evidence="8"/>
<dbReference type="GO" id="GO:0006422">
    <property type="term" value="P:aspartyl-tRNA aminoacylation"/>
    <property type="evidence" value="ECO:0007669"/>
    <property type="project" value="UniProtKB-UniRule"/>
</dbReference>
<dbReference type="SUPFAM" id="SSF50249">
    <property type="entry name" value="Nucleic acid-binding proteins"/>
    <property type="match status" value="1"/>
</dbReference>
<evidence type="ECO:0000256" key="6">
    <source>
        <dbReference type="ARBA" id="ARBA00022917"/>
    </source>
</evidence>
<keyword evidence="2 8" id="KW-0963">Cytoplasm</keyword>
<dbReference type="SUPFAM" id="SSF55681">
    <property type="entry name" value="Class II aaRS and biotin synthetases"/>
    <property type="match status" value="1"/>
</dbReference>
<comment type="subunit">
    <text evidence="8">Homodimer.</text>
</comment>
<evidence type="ECO:0000313" key="11">
    <source>
        <dbReference type="Proteomes" id="UP000238220"/>
    </source>
</evidence>
<name>A0A2S5TB77_9GAMM</name>
<keyword evidence="7 8" id="KW-0030">Aminoacyl-tRNA synthetase</keyword>
<feature type="binding site" evidence="8">
    <location>
        <position position="173"/>
    </location>
    <ligand>
        <name>L-aspartate</name>
        <dbReference type="ChEBI" id="CHEBI:29991"/>
    </ligand>
</feature>
<feature type="binding site" evidence="8">
    <location>
        <begin position="538"/>
        <end position="541"/>
    </location>
    <ligand>
        <name>ATP</name>
        <dbReference type="ChEBI" id="CHEBI:30616"/>
    </ligand>
</feature>
<feature type="binding site" evidence="8">
    <location>
        <position position="452"/>
    </location>
    <ligand>
        <name>L-aspartate</name>
        <dbReference type="ChEBI" id="CHEBI:29991"/>
    </ligand>
</feature>
<organism evidence="10 11">
    <name type="scientific">Solimonas fluminis</name>
    <dbReference type="NCBI Taxonomy" id="2086571"/>
    <lineage>
        <taxon>Bacteria</taxon>
        <taxon>Pseudomonadati</taxon>
        <taxon>Pseudomonadota</taxon>
        <taxon>Gammaproteobacteria</taxon>
        <taxon>Nevskiales</taxon>
        <taxon>Nevskiaceae</taxon>
        <taxon>Solimonas</taxon>
    </lineage>
</organism>
<dbReference type="InterPro" id="IPR047089">
    <property type="entry name" value="Asp-tRNA-ligase_1_N"/>
</dbReference>
<dbReference type="AlphaFoldDB" id="A0A2S5TB77"/>
<dbReference type="InterPro" id="IPR004524">
    <property type="entry name" value="Asp-tRNA-ligase_1"/>
</dbReference>
<dbReference type="GO" id="GO:0004815">
    <property type="term" value="F:aspartate-tRNA ligase activity"/>
    <property type="evidence" value="ECO:0007669"/>
    <property type="project" value="UniProtKB-UniRule"/>
</dbReference>
<comment type="subcellular location">
    <subcellularLocation>
        <location evidence="8">Cytoplasm</location>
    </subcellularLocation>
</comment>
<feature type="binding site" evidence="8">
    <location>
        <position position="228"/>
    </location>
    <ligand>
        <name>ATP</name>
        <dbReference type="ChEBI" id="CHEBI:30616"/>
    </ligand>
</feature>
<dbReference type="GO" id="GO:0003676">
    <property type="term" value="F:nucleic acid binding"/>
    <property type="evidence" value="ECO:0007669"/>
    <property type="project" value="InterPro"/>
</dbReference>
<dbReference type="HAMAP" id="MF_00044">
    <property type="entry name" value="Asp_tRNA_synth_type1"/>
    <property type="match status" value="1"/>
</dbReference>
<evidence type="ECO:0000256" key="4">
    <source>
        <dbReference type="ARBA" id="ARBA00022741"/>
    </source>
</evidence>
<evidence type="ECO:0000259" key="9">
    <source>
        <dbReference type="PROSITE" id="PS50862"/>
    </source>
</evidence>
<evidence type="ECO:0000256" key="3">
    <source>
        <dbReference type="ARBA" id="ARBA00022598"/>
    </source>
</evidence>
<dbReference type="Proteomes" id="UP000238220">
    <property type="component" value="Unassembled WGS sequence"/>
</dbReference>
<comment type="similarity">
    <text evidence="1 8">Belongs to the class-II aminoacyl-tRNA synthetase family. Type 1 subfamily.</text>
</comment>
<dbReference type="EMBL" id="PSNW01000014">
    <property type="protein sequence ID" value="PPE72215.1"/>
    <property type="molecule type" value="Genomic_DNA"/>
</dbReference>
<dbReference type="SUPFAM" id="SSF55261">
    <property type="entry name" value="GAD domain-like"/>
    <property type="match status" value="1"/>
</dbReference>
<dbReference type="CDD" id="cd04317">
    <property type="entry name" value="EcAspRS_like_N"/>
    <property type="match status" value="1"/>
</dbReference>
<dbReference type="Pfam" id="PF02938">
    <property type="entry name" value="GAD"/>
    <property type="match status" value="1"/>
</dbReference>
<comment type="caution">
    <text evidence="10">The sequence shown here is derived from an EMBL/GenBank/DDBJ whole genome shotgun (WGS) entry which is preliminary data.</text>
</comment>
<dbReference type="OrthoDB" id="9802326at2"/>
<reference evidence="10 11" key="1">
    <citation type="submission" date="2018-02" db="EMBL/GenBank/DDBJ databases">
        <title>Genome sequencing of Solimonas sp. HR-BB.</title>
        <authorList>
            <person name="Lee Y."/>
            <person name="Jeon C.O."/>
        </authorList>
    </citation>
    <scope>NUCLEOTIDE SEQUENCE [LARGE SCALE GENOMIC DNA]</scope>
    <source>
        <strain evidence="10 11">HR-BB</strain>
    </source>
</reference>
<comment type="catalytic activity">
    <reaction evidence="8">
        <text>tRNA(Asx) + L-aspartate + ATP = L-aspartyl-tRNA(Asx) + AMP + diphosphate</text>
        <dbReference type="Rhea" id="RHEA:18349"/>
        <dbReference type="Rhea" id="RHEA-COMP:9710"/>
        <dbReference type="Rhea" id="RHEA-COMP:9711"/>
        <dbReference type="ChEBI" id="CHEBI:29991"/>
        <dbReference type="ChEBI" id="CHEBI:30616"/>
        <dbReference type="ChEBI" id="CHEBI:33019"/>
        <dbReference type="ChEBI" id="CHEBI:78442"/>
        <dbReference type="ChEBI" id="CHEBI:78516"/>
        <dbReference type="ChEBI" id="CHEBI:456215"/>
        <dbReference type="EC" id="6.1.1.23"/>
    </reaction>
</comment>
<evidence type="ECO:0000256" key="5">
    <source>
        <dbReference type="ARBA" id="ARBA00022840"/>
    </source>
</evidence>
<gene>
    <name evidence="8" type="primary">aspS</name>
    <name evidence="10" type="ORF">C3942_19090</name>
</gene>
<dbReference type="Gene3D" id="3.30.1360.30">
    <property type="entry name" value="GAD-like domain"/>
    <property type="match status" value="1"/>
</dbReference>
<evidence type="ECO:0000256" key="1">
    <source>
        <dbReference type="ARBA" id="ARBA00006303"/>
    </source>
</evidence>
<dbReference type="InterPro" id="IPR012340">
    <property type="entry name" value="NA-bd_OB-fold"/>
</dbReference>
<dbReference type="NCBIfam" id="TIGR00459">
    <property type="entry name" value="aspS_bact"/>
    <property type="match status" value="1"/>
</dbReference>
<dbReference type="Pfam" id="PF00152">
    <property type="entry name" value="tRNA-synt_2"/>
    <property type="match status" value="1"/>
</dbReference>
<dbReference type="NCBIfam" id="NF001750">
    <property type="entry name" value="PRK00476.1"/>
    <property type="match status" value="1"/>
</dbReference>
<keyword evidence="11" id="KW-1185">Reference proteome</keyword>
<evidence type="ECO:0000256" key="7">
    <source>
        <dbReference type="ARBA" id="ARBA00023146"/>
    </source>
</evidence>
<keyword evidence="3 8" id="KW-0436">Ligase</keyword>
<sequence>MMRSHYCGQVTEELTGQTVTVSGWVHRRRDHGGVIFIDLRDREGLLQCVFDPDTPEAFALADKLRSEYVVKITGRVRPRPTGTENAGLTTGKIELLAKELELLNKAETPPFHPDDETAGEDIRLKYRYIDLRRTQMQKNLRLRHEVVRRMRNYMDANGFVDVETPILTKATPEGARDYLVPSRTHPGQFFALPQSPQLFKQLLMMSGLDRYYQIARCFRDEDLRADRQPEFTQLDVETSFLTQEEIMALIEGLVKELFQEVLGVDLGTLPHMSYAEAMTRYGSDKPDLRNPLELVDVADLVKDVDFKVFAGPANDPKCRVTALRVPGGRERLSRGEIDKYTEFVKIYGAKGLAYIVVNDKAKGRDGLQSPIVKNLHDAALAGILERTGAQDGDVLFFGADKRGVVSDALGALRLKVGNDLGFTAQGWKALWVVDWPMFEWDDREGGRWASLHHPFTAPKQFDAAEIRNNPGTILSQGYDIVLNGIELGGGSVRIHRADIQQAVFDLLGIGAEEQQEKFGFLLEALSFGAPPHGGLAIGVDRLVMLMAGGQSIREVIAFPKTQTAHCPLTNAPSPVDAKQLRELSIRSTVQPKEPAKPA</sequence>
<keyword evidence="4 8" id="KW-0547">Nucleotide-binding</keyword>
<dbReference type="InterPro" id="IPR004364">
    <property type="entry name" value="Aa-tRNA-synt_II"/>
</dbReference>
<dbReference type="Pfam" id="PF01336">
    <property type="entry name" value="tRNA_anti-codon"/>
    <property type="match status" value="1"/>
</dbReference>
<feature type="site" description="Important for tRNA non-discrimination" evidence="8">
    <location>
        <position position="31"/>
    </location>
</feature>